<organism evidence="3">
    <name type="scientific">Cladocopium goreaui</name>
    <dbReference type="NCBI Taxonomy" id="2562237"/>
    <lineage>
        <taxon>Eukaryota</taxon>
        <taxon>Sar</taxon>
        <taxon>Alveolata</taxon>
        <taxon>Dinophyceae</taxon>
        <taxon>Suessiales</taxon>
        <taxon>Symbiodiniaceae</taxon>
        <taxon>Cladocopium</taxon>
    </lineage>
</organism>
<proteinExistence type="predicted"/>
<feature type="compositionally biased region" description="Low complexity" evidence="2">
    <location>
        <begin position="95"/>
        <end position="122"/>
    </location>
</feature>
<accession>A0A9P1CTS4</accession>
<dbReference type="AlphaFoldDB" id="A0A9P1CTS4"/>
<sequence>MSWLGLSSCFIPTGDQQHELVIRESEDDQDESSSNLEVELCDSTSLSPESKHLIQGDNLDVRAEPCTPPISKKVHFDQELSDSISTRASTIESDGSQQSPLGPRGSSGSSGSTTRRTLGPRGNSKTLLKVGEFLRKNGFQDVDSKRKTYGGLSCTYPLHVAAEQNDTKMVLMLLRLGANPNEKDGRGRTPDECVKNKLTHVEVHSVLQCARLEKSHVLPMRTRCSYWDAFFSQLEMHPLAQS</sequence>
<protein>
    <submittedName>
        <fullName evidence="3">Uncharacterized protein</fullName>
    </submittedName>
</protein>
<keyword evidence="5" id="KW-1185">Reference proteome</keyword>
<dbReference type="InterPro" id="IPR002110">
    <property type="entry name" value="Ankyrin_rpt"/>
</dbReference>
<feature type="region of interest" description="Disordered" evidence="2">
    <location>
        <begin position="24"/>
        <end position="72"/>
    </location>
</feature>
<reference evidence="4" key="2">
    <citation type="submission" date="2024-04" db="EMBL/GenBank/DDBJ databases">
        <authorList>
            <person name="Chen Y."/>
            <person name="Shah S."/>
            <person name="Dougan E. K."/>
            <person name="Thang M."/>
            <person name="Chan C."/>
        </authorList>
    </citation>
    <scope>NUCLEOTIDE SEQUENCE [LARGE SCALE GENOMIC DNA]</scope>
</reference>
<reference evidence="3" key="1">
    <citation type="submission" date="2022-10" db="EMBL/GenBank/DDBJ databases">
        <authorList>
            <person name="Chen Y."/>
            <person name="Dougan E. K."/>
            <person name="Chan C."/>
            <person name="Rhodes N."/>
            <person name="Thang M."/>
        </authorList>
    </citation>
    <scope>NUCLEOTIDE SEQUENCE</scope>
</reference>
<gene>
    <name evidence="3" type="ORF">C1SCF055_LOCUS24707</name>
</gene>
<dbReference type="OrthoDB" id="446479at2759"/>
<feature type="repeat" description="ANK" evidence="1">
    <location>
        <begin position="153"/>
        <end position="185"/>
    </location>
</feature>
<dbReference type="InterPro" id="IPR036770">
    <property type="entry name" value="Ankyrin_rpt-contain_sf"/>
</dbReference>
<feature type="compositionally biased region" description="Basic and acidic residues" evidence="2">
    <location>
        <begin position="49"/>
        <end position="63"/>
    </location>
</feature>
<dbReference type="EMBL" id="CAMXCT020002473">
    <property type="protein sequence ID" value="CAL1151777.1"/>
    <property type="molecule type" value="Genomic_DNA"/>
</dbReference>
<comment type="caution">
    <text evidence="3">The sequence shown here is derived from an EMBL/GenBank/DDBJ whole genome shotgun (WGS) entry which is preliminary data.</text>
</comment>
<evidence type="ECO:0000313" key="4">
    <source>
        <dbReference type="EMBL" id="CAL1151777.1"/>
    </source>
</evidence>
<dbReference type="Gene3D" id="1.25.40.20">
    <property type="entry name" value="Ankyrin repeat-containing domain"/>
    <property type="match status" value="1"/>
</dbReference>
<dbReference type="Pfam" id="PF00023">
    <property type="entry name" value="Ank"/>
    <property type="match status" value="1"/>
</dbReference>
<dbReference type="PROSITE" id="PS50088">
    <property type="entry name" value="ANK_REPEAT"/>
    <property type="match status" value="1"/>
</dbReference>
<evidence type="ECO:0000256" key="1">
    <source>
        <dbReference type="PROSITE-ProRule" id="PRU00023"/>
    </source>
</evidence>
<dbReference type="PROSITE" id="PS50297">
    <property type="entry name" value="ANK_REP_REGION"/>
    <property type="match status" value="1"/>
</dbReference>
<dbReference type="Proteomes" id="UP001152797">
    <property type="component" value="Unassembled WGS sequence"/>
</dbReference>
<name>A0A9P1CTS4_9DINO</name>
<evidence type="ECO:0000313" key="5">
    <source>
        <dbReference type="Proteomes" id="UP001152797"/>
    </source>
</evidence>
<dbReference type="EMBL" id="CAMXCT010002473">
    <property type="protein sequence ID" value="CAI3998402.1"/>
    <property type="molecule type" value="Genomic_DNA"/>
</dbReference>
<dbReference type="SUPFAM" id="SSF48403">
    <property type="entry name" value="Ankyrin repeat"/>
    <property type="match status" value="1"/>
</dbReference>
<keyword evidence="1" id="KW-0040">ANK repeat</keyword>
<feature type="region of interest" description="Disordered" evidence="2">
    <location>
        <begin position="88"/>
        <end position="126"/>
    </location>
</feature>
<evidence type="ECO:0000256" key="2">
    <source>
        <dbReference type="SAM" id="MobiDB-lite"/>
    </source>
</evidence>
<dbReference type="EMBL" id="CAMXCT030002473">
    <property type="protein sequence ID" value="CAL4785714.1"/>
    <property type="molecule type" value="Genomic_DNA"/>
</dbReference>
<evidence type="ECO:0000313" key="3">
    <source>
        <dbReference type="EMBL" id="CAI3998402.1"/>
    </source>
</evidence>